<reference evidence="2" key="1">
    <citation type="journal article" date="2019" name="Int. J. Syst. Evol. Microbiol.">
        <title>The Global Catalogue of Microorganisms (GCM) 10K type strain sequencing project: providing services to taxonomists for standard genome sequencing and annotation.</title>
        <authorList>
            <consortium name="The Broad Institute Genomics Platform"/>
            <consortium name="The Broad Institute Genome Sequencing Center for Infectious Disease"/>
            <person name="Wu L."/>
            <person name="Ma J."/>
        </authorList>
    </citation>
    <scope>NUCLEOTIDE SEQUENCE [LARGE SCALE GENOMIC DNA]</scope>
    <source>
        <strain evidence="2">SHR3</strain>
    </source>
</reference>
<keyword evidence="2" id="KW-1185">Reference proteome</keyword>
<comment type="caution">
    <text evidence="1">The sequence shown here is derived from an EMBL/GenBank/DDBJ whole genome shotgun (WGS) entry which is preliminary data.</text>
</comment>
<sequence>MEITIKVRQTMDSYVARHGKLTASCTAGPRQAAERLAGKIFGQFQRVTIEEVSFEPCSHSYWRIVTEPQVCRICGCTWDHACSGGCFWVEADLCSRCDGGDEQ</sequence>
<dbReference type="EMBL" id="JBHSOG010000103">
    <property type="protein sequence ID" value="MFC5772111.1"/>
    <property type="molecule type" value="Genomic_DNA"/>
</dbReference>
<gene>
    <name evidence="1" type="ORF">ACFPTN_22245</name>
</gene>
<evidence type="ECO:0000313" key="1">
    <source>
        <dbReference type="EMBL" id="MFC5772111.1"/>
    </source>
</evidence>
<name>A0ABW1AYH9_9RHOO</name>
<proteinExistence type="predicted"/>
<dbReference type="RefSeq" id="WP_096447603.1">
    <property type="nucleotide sequence ID" value="NZ_JBHSOG010000103.1"/>
</dbReference>
<accession>A0ABW1AYH9</accession>
<dbReference type="Proteomes" id="UP001595974">
    <property type="component" value="Unassembled WGS sequence"/>
</dbReference>
<organism evidence="1 2">
    <name type="scientific">Thauera sinica</name>
    <dbReference type="NCBI Taxonomy" id="2665146"/>
    <lineage>
        <taxon>Bacteria</taxon>
        <taxon>Pseudomonadati</taxon>
        <taxon>Pseudomonadota</taxon>
        <taxon>Betaproteobacteria</taxon>
        <taxon>Rhodocyclales</taxon>
        <taxon>Zoogloeaceae</taxon>
        <taxon>Thauera</taxon>
    </lineage>
</organism>
<evidence type="ECO:0000313" key="2">
    <source>
        <dbReference type="Proteomes" id="UP001595974"/>
    </source>
</evidence>
<protein>
    <submittedName>
        <fullName evidence="1">Uncharacterized protein</fullName>
    </submittedName>
</protein>